<organism evidence="8 9">
    <name type="scientific">Candidatus Methanodesulfokora washburnensis</name>
    <dbReference type="NCBI Taxonomy" id="2478471"/>
    <lineage>
        <taxon>Archaea</taxon>
        <taxon>Thermoproteota</taxon>
        <taxon>Candidatus Korarchaeia</taxon>
        <taxon>Candidatus Korarchaeia incertae sedis</taxon>
        <taxon>Candidatus Methanodesulfokora</taxon>
    </lineage>
</organism>
<keyword evidence="3 6" id="KW-0479">Metal-binding</keyword>
<dbReference type="SFLD" id="SFLDG01101">
    <property type="entry name" value="Uncharacterised_Radical_SAM_Su"/>
    <property type="match status" value="1"/>
</dbReference>
<sequence length="313" mass="35927">MKGACGNYMNSDGRLKHIGYGDLSAVESRPIELKPLFHYWPNSTALTFSNWGCNFYCPWCQNDHISFRWPSGRKRFSPEDLVERAIKEGDEGMSASFNEPTTNFDFIMDVFSLASKKGLYSMMVTNGYQTEKAMKMLIEAGADGWSIDVKGCPSMAQRRVLPHINHEIPFRNAKIALEMGGHVEIVFLLVPKANNFEECTDWLLNKHLSLLGPDVPLHINRYFPAHLWREPPTPLRDLLSFAEKARKEGIKYVYVGNLGDPELESTKCPNCGKVLIRRSWHRVTYFSPVYEEGVYRCPRCGQKIYMRGRYIPK</sequence>
<dbReference type="PANTHER" id="PTHR30352:SF5">
    <property type="entry name" value="PYRUVATE FORMATE-LYASE 1-ACTIVATING ENZYME"/>
    <property type="match status" value="1"/>
</dbReference>
<dbReference type="CDD" id="cd01335">
    <property type="entry name" value="Radical_SAM"/>
    <property type="match status" value="1"/>
</dbReference>
<reference evidence="8 9" key="1">
    <citation type="submission" date="2018-10" db="EMBL/GenBank/DDBJ databases">
        <title>Co-occurring genomic capacity for anaerobic methane metabolism and dissimilatory sulfite reduction discovered in the Korarchaeota.</title>
        <authorList>
            <person name="Mckay L.J."/>
            <person name="Dlakic M."/>
            <person name="Fields M.W."/>
            <person name="Delmont T.O."/>
            <person name="Eren A.M."/>
            <person name="Jay Z.J."/>
            <person name="Klingelsmith K.B."/>
            <person name="Rusch D.B."/>
            <person name="Inskeep W.P."/>
        </authorList>
    </citation>
    <scope>NUCLEOTIDE SEQUENCE [LARGE SCALE GENOMIC DNA]</scope>
    <source>
        <strain evidence="8 9">MDKW</strain>
    </source>
</reference>
<evidence type="ECO:0000259" key="7">
    <source>
        <dbReference type="PROSITE" id="PS51918"/>
    </source>
</evidence>
<name>A0A3R9QXP1_9CREN</name>
<comment type="caution">
    <text evidence="8">The sequence shown here is derived from an EMBL/GenBank/DDBJ whole genome shotgun (WGS) entry which is preliminary data.</text>
</comment>
<evidence type="ECO:0000256" key="2">
    <source>
        <dbReference type="ARBA" id="ARBA00022691"/>
    </source>
</evidence>
<evidence type="ECO:0000256" key="4">
    <source>
        <dbReference type="ARBA" id="ARBA00023004"/>
    </source>
</evidence>
<evidence type="ECO:0000256" key="1">
    <source>
        <dbReference type="ARBA" id="ARBA00022485"/>
    </source>
</evidence>
<dbReference type="SFLD" id="SFLDS00029">
    <property type="entry name" value="Radical_SAM"/>
    <property type="match status" value="1"/>
</dbReference>
<dbReference type="PANTHER" id="PTHR30352">
    <property type="entry name" value="PYRUVATE FORMATE-LYASE-ACTIVATING ENZYME"/>
    <property type="match status" value="1"/>
</dbReference>
<evidence type="ECO:0000313" key="9">
    <source>
        <dbReference type="Proteomes" id="UP000277582"/>
    </source>
</evidence>
<dbReference type="EMBL" id="RCOS01000066">
    <property type="protein sequence ID" value="RSN75976.1"/>
    <property type="molecule type" value="Genomic_DNA"/>
</dbReference>
<dbReference type="InterPro" id="IPR034457">
    <property type="entry name" value="Organic_radical-activating"/>
</dbReference>
<keyword evidence="1" id="KW-0004">4Fe-4S</keyword>
<comment type="cofactor">
    <cofactor evidence="6">
        <name>[4Fe-4S] cluster</name>
        <dbReference type="ChEBI" id="CHEBI:49883"/>
    </cofactor>
    <text evidence="6">Binds 1 [4Fe-4S] cluster. The cluster is coordinated with 3 cysteines and an exchangeable S-adenosyl-L-methionine.</text>
</comment>
<dbReference type="GO" id="GO:0051539">
    <property type="term" value="F:4 iron, 4 sulfur cluster binding"/>
    <property type="evidence" value="ECO:0007669"/>
    <property type="project" value="UniProtKB-KW"/>
</dbReference>
<dbReference type="Pfam" id="PF04055">
    <property type="entry name" value="Radical_SAM"/>
    <property type="match status" value="1"/>
</dbReference>
<feature type="domain" description="Radical SAM core" evidence="7">
    <location>
        <begin position="38"/>
        <end position="251"/>
    </location>
</feature>
<dbReference type="OrthoDB" id="371936at2157"/>
<dbReference type="InterPro" id="IPR027596">
    <property type="entry name" value="AmmeMemoSam_rS"/>
</dbReference>
<evidence type="ECO:0000256" key="5">
    <source>
        <dbReference type="ARBA" id="ARBA00023014"/>
    </source>
</evidence>
<dbReference type="InterPro" id="IPR016431">
    <property type="entry name" value="Pyrv-formate_lyase-activ_prd"/>
</dbReference>
<protein>
    <submittedName>
        <fullName evidence="8">Radical SAM protein</fullName>
    </submittedName>
</protein>
<dbReference type="PIRSF" id="PIRSF004869">
    <property type="entry name" value="PflX_prd"/>
    <property type="match status" value="1"/>
</dbReference>
<feature type="binding site" evidence="6">
    <location>
        <position position="53"/>
    </location>
    <ligand>
        <name>[4Fe-4S] cluster</name>
        <dbReference type="ChEBI" id="CHEBI:49883"/>
        <note>4Fe-4S-S-AdoMet</note>
    </ligand>
</feature>
<dbReference type="Gene3D" id="3.20.20.70">
    <property type="entry name" value="Aldolase class I"/>
    <property type="match status" value="1"/>
</dbReference>
<feature type="binding site" evidence="6">
    <location>
        <position position="60"/>
    </location>
    <ligand>
        <name>[4Fe-4S] cluster</name>
        <dbReference type="ChEBI" id="CHEBI:49883"/>
        <note>4Fe-4S-S-AdoMet</note>
    </ligand>
</feature>
<dbReference type="PROSITE" id="PS51918">
    <property type="entry name" value="RADICAL_SAM"/>
    <property type="match status" value="1"/>
</dbReference>
<dbReference type="InterPro" id="IPR013785">
    <property type="entry name" value="Aldolase_TIM"/>
</dbReference>
<keyword evidence="2 6" id="KW-0949">S-adenosyl-L-methionine</keyword>
<proteinExistence type="predicted"/>
<keyword evidence="5 6" id="KW-0411">Iron-sulfur</keyword>
<dbReference type="SUPFAM" id="SSF102114">
    <property type="entry name" value="Radical SAM enzymes"/>
    <property type="match status" value="1"/>
</dbReference>
<dbReference type="AlphaFoldDB" id="A0A3R9QXP1"/>
<dbReference type="InterPro" id="IPR007197">
    <property type="entry name" value="rSAM"/>
</dbReference>
<accession>A0A3R9QXP1</accession>
<keyword evidence="4 6" id="KW-0408">Iron</keyword>
<evidence type="ECO:0000256" key="6">
    <source>
        <dbReference type="PIRSR" id="PIRSR004869-50"/>
    </source>
</evidence>
<dbReference type="GO" id="GO:0046872">
    <property type="term" value="F:metal ion binding"/>
    <property type="evidence" value="ECO:0007669"/>
    <property type="project" value="UniProtKB-KW"/>
</dbReference>
<evidence type="ECO:0000256" key="3">
    <source>
        <dbReference type="ARBA" id="ARBA00022723"/>
    </source>
</evidence>
<gene>
    <name evidence="8" type="ORF">D6D85_05295</name>
</gene>
<dbReference type="GO" id="GO:0003824">
    <property type="term" value="F:catalytic activity"/>
    <property type="evidence" value="ECO:0007669"/>
    <property type="project" value="InterPro"/>
</dbReference>
<evidence type="ECO:0000313" key="8">
    <source>
        <dbReference type="EMBL" id="RSN75976.1"/>
    </source>
</evidence>
<keyword evidence="9" id="KW-1185">Reference proteome</keyword>
<dbReference type="Proteomes" id="UP000277582">
    <property type="component" value="Unassembled WGS sequence"/>
</dbReference>
<feature type="binding site" evidence="6">
    <location>
        <position position="57"/>
    </location>
    <ligand>
        <name>[4Fe-4S] cluster</name>
        <dbReference type="ChEBI" id="CHEBI:49883"/>
        <note>4Fe-4S-S-AdoMet</note>
    </ligand>
</feature>
<dbReference type="InterPro" id="IPR058240">
    <property type="entry name" value="rSAM_sf"/>
</dbReference>